<evidence type="ECO:0000259" key="3">
    <source>
        <dbReference type="Pfam" id="PF01557"/>
    </source>
</evidence>
<comment type="caution">
    <text evidence="4">The sequence shown here is derived from an EMBL/GenBank/DDBJ whole genome shotgun (WGS) entry which is preliminary data.</text>
</comment>
<dbReference type="InterPro" id="IPR011234">
    <property type="entry name" value="Fumarylacetoacetase-like_C"/>
</dbReference>
<dbReference type="InterPro" id="IPR051121">
    <property type="entry name" value="FAH"/>
</dbReference>
<gene>
    <name evidence="4" type="ORF">ACFQ1E_13445</name>
</gene>
<dbReference type="PANTHER" id="PTHR42796">
    <property type="entry name" value="FUMARYLACETOACETATE HYDROLASE DOMAIN-CONTAINING PROTEIN 2A-RELATED"/>
    <property type="match status" value="1"/>
</dbReference>
<protein>
    <submittedName>
        <fullName evidence="4">Fumarylacetoacetate hydrolase family protein</fullName>
    </submittedName>
</protein>
<dbReference type="GO" id="GO:0016787">
    <property type="term" value="F:hydrolase activity"/>
    <property type="evidence" value="ECO:0007669"/>
    <property type="project" value="UniProtKB-KW"/>
</dbReference>
<keyword evidence="5" id="KW-1185">Reference proteome</keyword>
<dbReference type="EMBL" id="JBHTJG010000006">
    <property type="protein sequence ID" value="MFD0947348.1"/>
    <property type="molecule type" value="Genomic_DNA"/>
</dbReference>
<sequence>MRIALFDEGRLGLVQDGLVYDVSPALGALPPRERPWMAMRGDPLIANLDVLRPAIAAALPSAPAKPVAKARFLSPVQHPTKIIGVPVNYHEHVVEAEGDVATFSDRFRGSIEQQGFFLKAVSALVGPGEGIRLRFPDRRNDHEMELGVVIGRTASNIAAEDAMSVIAGYAIALDMVVRGPEDRSLRKSGDGYAVLGPWLVTRDEIADPEALDFHLHVNGEPRQASNTSRMIMKLAEQIAYASRFYTLHPGDIIMTGTCEGVGPVLPGDVISCAIQDIAEMTVAIHPEYAG</sequence>
<evidence type="ECO:0000313" key="5">
    <source>
        <dbReference type="Proteomes" id="UP001596977"/>
    </source>
</evidence>
<dbReference type="RefSeq" id="WP_264944880.1">
    <property type="nucleotide sequence ID" value="NZ_JAPDRA010000006.1"/>
</dbReference>
<dbReference type="Proteomes" id="UP001596977">
    <property type="component" value="Unassembled WGS sequence"/>
</dbReference>
<comment type="similarity">
    <text evidence="1">Belongs to the FAH family.</text>
</comment>
<proteinExistence type="inferred from homology"/>
<evidence type="ECO:0000256" key="1">
    <source>
        <dbReference type="ARBA" id="ARBA00010211"/>
    </source>
</evidence>
<name>A0ABW3H7I7_9SPHN</name>
<evidence type="ECO:0000256" key="2">
    <source>
        <dbReference type="ARBA" id="ARBA00022723"/>
    </source>
</evidence>
<reference evidence="5" key="1">
    <citation type="journal article" date="2019" name="Int. J. Syst. Evol. Microbiol.">
        <title>The Global Catalogue of Microorganisms (GCM) 10K type strain sequencing project: providing services to taxonomists for standard genome sequencing and annotation.</title>
        <authorList>
            <consortium name="The Broad Institute Genomics Platform"/>
            <consortium name="The Broad Institute Genome Sequencing Center for Infectious Disease"/>
            <person name="Wu L."/>
            <person name="Ma J."/>
        </authorList>
    </citation>
    <scope>NUCLEOTIDE SEQUENCE [LARGE SCALE GENOMIC DNA]</scope>
    <source>
        <strain evidence="5">CCUG 62982</strain>
    </source>
</reference>
<dbReference type="Gene3D" id="3.90.850.10">
    <property type="entry name" value="Fumarylacetoacetase-like, C-terminal domain"/>
    <property type="match status" value="1"/>
</dbReference>
<dbReference type="PANTHER" id="PTHR42796:SF4">
    <property type="entry name" value="FUMARYLACETOACETATE HYDROLASE DOMAIN-CONTAINING PROTEIN 2A"/>
    <property type="match status" value="1"/>
</dbReference>
<dbReference type="Pfam" id="PF01557">
    <property type="entry name" value="FAA_hydrolase"/>
    <property type="match status" value="1"/>
</dbReference>
<evidence type="ECO:0000313" key="4">
    <source>
        <dbReference type="EMBL" id="MFD0947348.1"/>
    </source>
</evidence>
<feature type="domain" description="Fumarylacetoacetase-like C-terminal" evidence="3">
    <location>
        <begin position="81"/>
        <end position="282"/>
    </location>
</feature>
<dbReference type="InterPro" id="IPR036663">
    <property type="entry name" value="Fumarylacetoacetase_C_sf"/>
</dbReference>
<keyword evidence="4" id="KW-0378">Hydrolase</keyword>
<dbReference type="SUPFAM" id="SSF56529">
    <property type="entry name" value="FAH"/>
    <property type="match status" value="1"/>
</dbReference>
<organism evidence="4 5">
    <name type="scientific">Sphingomonas canadensis</name>
    <dbReference type="NCBI Taxonomy" id="1219257"/>
    <lineage>
        <taxon>Bacteria</taxon>
        <taxon>Pseudomonadati</taxon>
        <taxon>Pseudomonadota</taxon>
        <taxon>Alphaproteobacteria</taxon>
        <taxon>Sphingomonadales</taxon>
        <taxon>Sphingomonadaceae</taxon>
        <taxon>Sphingomonas</taxon>
    </lineage>
</organism>
<accession>A0ABW3H7I7</accession>
<keyword evidence="2" id="KW-0479">Metal-binding</keyword>